<dbReference type="GO" id="GO:0048039">
    <property type="term" value="F:ubiquinone binding"/>
    <property type="evidence" value="ECO:0007669"/>
    <property type="project" value="InterPro"/>
</dbReference>
<comment type="subunit">
    <text evidence="2">Interacts with coenzyme Q.</text>
</comment>
<dbReference type="CDD" id="cd07813">
    <property type="entry name" value="COQ10p_like"/>
    <property type="match status" value="1"/>
</dbReference>
<evidence type="ECO:0000256" key="2">
    <source>
        <dbReference type="ARBA" id="ARBA00011814"/>
    </source>
</evidence>
<dbReference type="EMBL" id="DF836558">
    <property type="protein sequence ID" value="GAN09457.1"/>
    <property type="molecule type" value="Genomic_DNA"/>
</dbReference>
<sequence length="183" mass="21022">MATILRPQRRHFFSIPNILSSKKQYSERKLLSFSQNQLYTVVSNVDDYYQFIPFCNHSRVYTNTPMSNGTNVLEAELGVGFKLFQEKYMSKVTCQEPSLVQAVAADAKLFNDMTTTWKFTPNVPRSKLSMPSAADHPTCWVDFDISFDFASPLHAQASTVFFDQVSKMMLQAFVDRCHTVYKK</sequence>
<dbReference type="AlphaFoldDB" id="A0A0C9N0M1"/>
<dbReference type="PANTHER" id="PTHR12901:SF10">
    <property type="entry name" value="COENZYME Q-BINDING PROTEIN COQ10, MITOCHONDRIAL"/>
    <property type="match status" value="1"/>
</dbReference>
<protein>
    <submittedName>
        <fullName evidence="5">Coenzyme Q-binding protein COQ10 homolog A, mitochondrial-like</fullName>
    </submittedName>
</protein>
<dbReference type="Gene3D" id="3.30.530.20">
    <property type="match status" value="1"/>
</dbReference>
<evidence type="ECO:0000259" key="4">
    <source>
        <dbReference type="Pfam" id="PF03364"/>
    </source>
</evidence>
<comment type="function">
    <text evidence="3">Required for the function of coenzyme Q in the respiratory chain. May serve as a chaperone or may be involved in the transport of Q6 from its site of synthesis to the catalytic sites of the respiratory complexes.</text>
</comment>
<gene>
    <name evidence="5" type="ORF">MAM1_0269c08986</name>
</gene>
<dbReference type="Proteomes" id="UP000053815">
    <property type="component" value="Unassembled WGS sequence"/>
</dbReference>
<evidence type="ECO:0000313" key="6">
    <source>
        <dbReference type="Proteomes" id="UP000053815"/>
    </source>
</evidence>
<evidence type="ECO:0000256" key="3">
    <source>
        <dbReference type="ARBA" id="ARBA00024947"/>
    </source>
</evidence>
<reference evidence="5" key="1">
    <citation type="submission" date="2014-09" db="EMBL/GenBank/DDBJ databases">
        <title>Draft genome sequence of an oleaginous Mucoromycotina fungus Mucor ambiguus NBRC6742.</title>
        <authorList>
            <person name="Takeda I."/>
            <person name="Yamane N."/>
            <person name="Morita T."/>
            <person name="Tamano K."/>
            <person name="Machida M."/>
            <person name="Baker S."/>
            <person name="Koike H."/>
        </authorList>
    </citation>
    <scope>NUCLEOTIDE SEQUENCE</scope>
    <source>
        <strain evidence="5">NBRC 6742</strain>
    </source>
</reference>
<organism evidence="5">
    <name type="scientific">Mucor ambiguus</name>
    <dbReference type="NCBI Taxonomy" id="91626"/>
    <lineage>
        <taxon>Eukaryota</taxon>
        <taxon>Fungi</taxon>
        <taxon>Fungi incertae sedis</taxon>
        <taxon>Mucoromycota</taxon>
        <taxon>Mucoromycotina</taxon>
        <taxon>Mucoromycetes</taxon>
        <taxon>Mucorales</taxon>
        <taxon>Mucorineae</taxon>
        <taxon>Mucoraceae</taxon>
        <taxon>Mucor</taxon>
    </lineage>
</organism>
<dbReference type="GO" id="GO:0045333">
    <property type="term" value="P:cellular respiration"/>
    <property type="evidence" value="ECO:0007669"/>
    <property type="project" value="InterPro"/>
</dbReference>
<dbReference type="InterPro" id="IPR023393">
    <property type="entry name" value="START-like_dom_sf"/>
</dbReference>
<keyword evidence="6" id="KW-1185">Reference proteome</keyword>
<dbReference type="Pfam" id="PF03364">
    <property type="entry name" value="Polyketide_cyc"/>
    <property type="match status" value="1"/>
</dbReference>
<evidence type="ECO:0000313" key="5">
    <source>
        <dbReference type="EMBL" id="GAN09457.1"/>
    </source>
</evidence>
<dbReference type="InterPro" id="IPR044996">
    <property type="entry name" value="COQ10-like"/>
</dbReference>
<evidence type="ECO:0000256" key="1">
    <source>
        <dbReference type="ARBA" id="ARBA00006885"/>
    </source>
</evidence>
<dbReference type="SUPFAM" id="SSF55961">
    <property type="entry name" value="Bet v1-like"/>
    <property type="match status" value="1"/>
</dbReference>
<dbReference type="InterPro" id="IPR005031">
    <property type="entry name" value="COQ10_START"/>
</dbReference>
<comment type="similarity">
    <text evidence="1">Belongs to the COQ10 family.</text>
</comment>
<feature type="domain" description="Coenzyme Q-binding protein COQ10 START" evidence="4">
    <location>
        <begin position="33"/>
        <end position="173"/>
    </location>
</feature>
<dbReference type="STRING" id="91626.A0A0C9N0M1"/>
<accession>A0A0C9N0M1</accession>
<proteinExistence type="inferred from homology"/>
<dbReference type="OrthoDB" id="292693at2759"/>
<dbReference type="PANTHER" id="PTHR12901">
    <property type="entry name" value="SPERM PROTEIN HOMOLOG"/>
    <property type="match status" value="1"/>
</dbReference>
<name>A0A0C9N0M1_9FUNG</name>
<dbReference type="GO" id="GO:0005739">
    <property type="term" value="C:mitochondrion"/>
    <property type="evidence" value="ECO:0007669"/>
    <property type="project" value="TreeGrafter"/>
</dbReference>